<keyword evidence="1" id="KW-1133">Transmembrane helix</keyword>
<accession>A0ABW5NG58</accession>
<feature type="domain" description="CAAX prenyl protease 2/Lysostaphin resistance protein A-like" evidence="2">
    <location>
        <begin position="149"/>
        <end position="215"/>
    </location>
</feature>
<proteinExistence type="predicted"/>
<evidence type="ECO:0000313" key="4">
    <source>
        <dbReference type="Proteomes" id="UP001597459"/>
    </source>
</evidence>
<comment type="caution">
    <text evidence="3">The sequence shown here is derived from an EMBL/GenBank/DDBJ whole genome shotgun (WGS) entry which is preliminary data.</text>
</comment>
<dbReference type="InterPro" id="IPR003675">
    <property type="entry name" value="Rce1/LyrA-like_dom"/>
</dbReference>
<organism evidence="3 4">
    <name type="scientific">Aquimarina hainanensis</name>
    <dbReference type="NCBI Taxonomy" id="1578017"/>
    <lineage>
        <taxon>Bacteria</taxon>
        <taxon>Pseudomonadati</taxon>
        <taxon>Bacteroidota</taxon>
        <taxon>Flavobacteriia</taxon>
        <taxon>Flavobacteriales</taxon>
        <taxon>Flavobacteriaceae</taxon>
        <taxon>Aquimarina</taxon>
    </lineage>
</organism>
<dbReference type="Pfam" id="PF02517">
    <property type="entry name" value="Rce1-like"/>
    <property type="match status" value="1"/>
</dbReference>
<keyword evidence="1" id="KW-0812">Transmembrane</keyword>
<reference evidence="4" key="1">
    <citation type="journal article" date="2019" name="Int. J. Syst. Evol. Microbiol.">
        <title>The Global Catalogue of Microorganisms (GCM) 10K type strain sequencing project: providing services to taxonomists for standard genome sequencing and annotation.</title>
        <authorList>
            <consortium name="The Broad Institute Genomics Platform"/>
            <consortium name="The Broad Institute Genome Sequencing Center for Infectious Disease"/>
            <person name="Wu L."/>
            <person name="Ma J."/>
        </authorList>
    </citation>
    <scope>NUCLEOTIDE SEQUENCE [LARGE SCALE GENOMIC DNA]</scope>
    <source>
        <strain evidence="4">KCTC 42423</strain>
    </source>
</reference>
<dbReference type="InterPro" id="IPR052710">
    <property type="entry name" value="CAAX_protease"/>
</dbReference>
<feature type="transmembrane region" description="Helical" evidence="1">
    <location>
        <begin position="151"/>
        <end position="167"/>
    </location>
</feature>
<dbReference type="Proteomes" id="UP001597459">
    <property type="component" value="Unassembled WGS sequence"/>
</dbReference>
<gene>
    <name evidence="3" type="ORF">ACFSTE_21290</name>
</gene>
<feature type="transmembrane region" description="Helical" evidence="1">
    <location>
        <begin position="113"/>
        <end position="139"/>
    </location>
</feature>
<evidence type="ECO:0000313" key="3">
    <source>
        <dbReference type="EMBL" id="MFD2593385.1"/>
    </source>
</evidence>
<sequence>MNTSTNSFWDQSKNLFLAYIQLIGFYFIFFILLGIIQQVFPGIDLTKYSQKDLMQLIEKEKLHAFFSLILIAPIIEESMFRTLLRPSSKELTLWGSTWIVSILWGVLPKMSWYYSYPLLLISISLVFFILSLLISKKILRKACAFLSQKEIWILQITAVVFGLFHIVNYVDSFLLDSALFLLIVPRIIAGHVFGTLKIKNRHIIWPITLHAMNNGIIYLLFILRS</sequence>
<dbReference type="RefSeq" id="WP_378254210.1">
    <property type="nucleotide sequence ID" value="NZ_JBHSJV010000001.1"/>
</dbReference>
<feature type="transmembrane region" description="Helical" evidence="1">
    <location>
        <begin position="173"/>
        <end position="196"/>
    </location>
</feature>
<name>A0ABW5NG58_9FLAO</name>
<protein>
    <submittedName>
        <fullName evidence="3">Type II CAAX prenyl endopeptidase Rce1 family protein</fullName>
    </submittedName>
</protein>
<feature type="transmembrane region" description="Helical" evidence="1">
    <location>
        <begin position="91"/>
        <end position="107"/>
    </location>
</feature>
<keyword evidence="1" id="KW-0472">Membrane</keyword>
<dbReference type="PANTHER" id="PTHR36435:SF1">
    <property type="entry name" value="CAAX AMINO TERMINAL PROTEASE FAMILY PROTEIN"/>
    <property type="match status" value="1"/>
</dbReference>
<dbReference type="PANTHER" id="PTHR36435">
    <property type="entry name" value="SLR1288 PROTEIN"/>
    <property type="match status" value="1"/>
</dbReference>
<keyword evidence="4" id="KW-1185">Reference proteome</keyword>
<feature type="transmembrane region" description="Helical" evidence="1">
    <location>
        <begin position="16"/>
        <end position="40"/>
    </location>
</feature>
<evidence type="ECO:0000259" key="2">
    <source>
        <dbReference type="Pfam" id="PF02517"/>
    </source>
</evidence>
<dbReference type="EMBL" id="JBHULX010000048">
    <property type="protein sequence ID" value="MFD2593385.1"/>
    <property type="molecule type" value="Genomic_DNA"/>
</dbReference>
<feature type="transmembrane region" description="Helical" evidence="1">
    <location>
        <begin position="203"/>
        <end position="223"/>
    </location>
</feature>
<evidence type="ECO:0000256" key="1">
    <source>
        <dbReference type="SAM" id="Phobius"/>
    </source>
</evidence>